<dbReference type="Gene3D" id="3.30.70.1730">
    <property type="match status" value="1"/>
</dbReference>
<dbReference type="GO" id="GO:0005730">
    <property type="term" value="C:nucleolus"/>
    <property type="evidence" value="ECO:0007669"/>
    <property type="project" value="UniProtKB-SubCell"/>
</dbReference>
<dbReference type="SUPFAM" id="SSF160369">
    <property type="entry name" value="Ribosomal protein L10-like"/>
    <property type="match status" value="1"/>
</dbReference>
<dbReference type="GO" id="GO:0000956">
    <property type="term" value="P:nuclear-transcribed mRNA catabolic process"/>
    <property type="evidence" value="ECO:0007669"/>
    <property type="project" value="TreeGrafter"/>
</dbReference>
<evidence type="ECO:0000259" key="8">
    <source>
        <dbReference type="Pfam" id="PF17777"/>
    </source>
</evidence>
<dbReference type="InterPro" id="IPR033867">
    <property type="entry name" value="Mrt4"/>
</dbReference>
<dbReference type="GO" id="GO:0000027">
    <property type="term" value="P:ribosomal large subunit assembly"/>
    <property type="evidence" value="ECO:0007669"/>
    <property type="project" value="InterPro"/>
</dbReference>
<dbReference type="AlphaFoldDB" id="A0AAE0HFJ2"/>
<evidence type="ECO:0000256" key="7">
    <source>
        <dbReference type="SAM" id="MobiDB-lite"/>
    </source>
</evidence>
<evidence type="ECO:0000256" key="2">
    <source>
        <dbReference type="ARBA" id="ARBA00008889"/>
    </source>
</evidence>
<dbReference type="EMBL" id="JAUEPN010000004">
    <property type="protein sequence ID" value="KAK3295644.1"/>
    <property type="molecule type" value="Genomic_DNA"/>
</dbReference>
<comment type="function">
    <text evidence="1 6">Component of the ribosome assembly machinery. Nuclear paralog of the ribosomal protein P0, it binds pre-60S subunits at an early stage of assembly in the nucleolus, and is replaced by P0 in cytoplasmic pre-60S subunits and mature 80S ribosomes.</text>
</comment>
<keyword evidence="4 6" id="KW-0963">Cytoplasm</keyword>
<keyword evidence="6" id="KW-0690">Ribosome biogenesis</keyword>
<feature type="region of interest" description="Disordered" evidence="7">
    <location>
        <begin position="233"/>
        <end position="268"/>
    </location>
</feature>
<dbReference type="GO" id="GO:0003723">
    <property type="term" value="F:RNA binding"/>
    <property type="evidence" value="ECO:0007669"/>
    <property type="project" value="TreeGrafter"/>
</dbReference>
<dbReference type="FunFam" id="3.90.105.20:FF:000003">
    <property type="entry name" value="Ribosome assembly factor mrt4"/>
    <property type="match status" value="1"/>
</dbReference>
<organism evidence="9 10">
    <name type="scientific">Chaetomium fimeti</name>
    <dbReference type="NCBI Taxonomy" id="1854472"/>
    <lineage>
        <taxon>Eukaryota</taxon>
        <taxon>Fungi</taxon>
        <taxon>Dikarya</taxon>
        <taxon>Ascomycota</taxon>
        <taxon>Pezizomycotina</taxon>
        <taxon>Sordariomycetes</taxon>
        <taxon>Sordariomycetidae</taxon>
        <taxon>Sordariales</taxon>
        <taxon>Chaetomiaceae</taxon>
        <taxon>Chaetomium</taxon>
    </lineage>
</organism>
<reference evidence="9" key="1">
    <citation type="journal article" date="2023" name="Mol. Phylogenet. Evol.">
        <title>Genome-scale phylogeny and comparative genomics of the fungal order Sordariales.</title>
        <authorList>
            <person name="Hensen N."/>
            <person name="Bonometti L."/>
            <person name="Westerberg I."/>
            <person name="Brannstrom I.O."/>
            <person name="Guillou S."/>
            <person name="Cros-Aarteil S."/>
            <person name="Calhoun S."/>
            <person name="Haridas S."/>
            <person name="Kuo A."/>
            <person name="Mondo S."/>
            <person name="Pangilinan J."/>
            <person name="Riley R."/>
            <person name="LaButti K."/>
            <person name="Andreopoulos B."/>
            <person name="Lipzen A."/>
            <person name="Chen C."/>
            <person name="Yan M."/>
            <person name="Daum C."/>
            <person name="Ng V."/>
            <person name="Clum A."/>
            <person name="Steindorff A."/>
            <person name="Ohm R.A."/>
            <person name="Martin F."/>
            <person name="Silar P."/>
            <person name="Natvig D.O."/>
            <person name="Lalanne C."/>
            <person name="Gautier V."/>
            <person name="Ament-Velasquez S.L."/>
            <person name="Kruys A."/>
            <person name="Hutchinson M.I."/>
            <person name="Powell A.J."/>
            <person name="Barry K."/>
            <person name="Miller A.N."/>
            <person name="Grigoriev I.V."/>
            <person name="Debuchy R."/>
            <person name="Gladieux P."/>
            <person name="Hiltunen Thoren M."/>
            <person name="Johannesson H."/>
        </authorList>
    </citation>
    <scope>NUCLEOTIDE SEQUENCE</scope>
    <source>
        <strain evidence="9">CBS 168.71</strain>
    </source>
</reference>
<dbReference type="InterPro" id="IPR001790">
    <property type="entry name" value="Ribosomal_uL10"/>
</dbReference>
<dbReference type="GO" id="GO:0006364">
    <property type="term" value="P:rRNA processing"/>
    <property type="evidence" value="ECO:0007669"/>
    <property type="project" value="TreeGrafter"/>
</dbReference>
<proteinExistence type="inferred from homology"/>
<evidence type="ECO:0000256" key="6">
    <source>
        <dbReference type="RuleBase" id="RU364039"/>
    </source>
</evidence>
<protein>
    <recommendedName>
        <fullName evidence="6">Ribosome assembly factor mrt4</fullName>
    </recommendedName>
</protein>
<sequence length="268" mass="29879">MPKSKRAKVFHLTQVTKKTREQKDKLFSNIRESIPQYQHCFAFSIDNMRNNHLKEVRHELSDCRIFFGKTKLTARALGTTPEDAQADGIHLLTRYPRRLAYFDSLTHVDFARAGTVASRTVTVPPGLVYSTGGEVPAEHDVPVAHTLEPELRRLGMPTRMLKGKVCLGGDESGEGNVGGYTICKEGEVLDSRQTRLLKLFSVCMSEFRVGLLAYWSAASGEVTELEGAKERLAMLQSQQQQGKGSGKGKAKEADDEMDEDEEDDEEEA</sequence>
<dbReference type="InterPro" id="IPR043141">
    <property type="entry name" value="Ribosomal_uL10-like_sf"/>
</dbReference>
<name>A0AAE0HFJ2_9PEZI</name>
<accession>A0AAE0HFJ2</accession>
<evidence type="ECO:0000256" key="1">
    <source>
        <dbReference type="ARBA" id="ARBA00004046"/>
    </source>
</evidence>
<dbReference type="Proteomes" id="UP001278766">
    <property type="component" value="Unassembled WGS sequence"/>
</dbReference>
<keyword evidence="5 6" id="KW-0539">Nucleus</keyword>
<comment type="subcellular location">
    <subcellularLocation>
        <location evidence="6">Cytoplasm</location>
    </subcellularLocation>
    <subcellularLocation>
        <location evidence="6">Nucleus</location>
        <location evidence="6">Nucleolus</location>
    </subcellularLocation>
</comment>
<dbReference type="GeneID" id="87845009"/>
<comment type="subunit">
    <text evidence="3 6">Associates with the pre-60S ribosomal particle.</text>
</comment>
<dbReference type="Pfam" id="PF00466">
    <property type="entry name" value="Ribosomal_L10"/>
    <property type="match status" value="1"/>
</dbReference>
<dbReference type="PANTHER" id="PTHR45841:SF1">
    <property type="entry name" value="MRNA TURNOVER PROTEIN 4 HOMOLOG"/>
    <property type="match status" value="1"/>
</dbReference>
<dbReference type="RefSeq" id="XP_062659158.1">
    <property type="nucleotide sequence ID" value="XM_062808061.1"/>
</dbReference>
<feature type="domain" description="Large ribosomal subunit protein uL10-like insertion" evidence="8">
    <location>
        <begin position="111"/>
        <end position="202"/>
    </location>
</feature>
<evidence type="ECO:0000256" key="5">
    <source>
        <dbReference type="ARBA" id="ARBA00023242"/>
    </source>
</evidence>
<comment type="caution">
    <text evidence="9">The sequence shown here is derived from an EMBL/GenBank/DDBJ whole genome shotgun (WGS) entry which is preliminary data.</text>
</comment>
<keyword evidence="10" id="KW-1185">Reference proteome</keyword>
<gene>
    <name evidence="9" type="ORF">B0H64DRAFT_474565</name>
</gene>
<evidence type="ECO:0000256" key="3">
    <source>
        <dbReference type="ARBA" id="ARBA00011117"/>
    </source>
</evidence>
<evidence type="ECO:0000256" key="4">
    <source>
        <dbReference type="ARBA" id="ARBA00022490"/>
    </source>
</evidence>
<dbReference type="InterPro" id="IPR051742">
    <property type="entry name" value="Ribosome_Assembly_uL10"/>
</dbReference>
<dbReference type="InterPro" id="IPR043164">
    <property type="entry name" value="Ribosomal_uL10-like_insert_sf"/>
</dbReference>
<comment type="similarity">
    <text evidence="2 6">Belongs to the universal ribosomal protein uL10 family.</text>
</comment>
<dbReference type="PANTHER" id="PTHR45841">
    <property type="entry name" value="MRNA TURNOVER PROTEIN 4 MRTO4"/>
    <property type="match status" value="1"/>
</dbReference>
<dbReference type="CDD" id="cd05796">
    <property type="entry name" value="Ribosomal_P0_like"/>
    <property type="match status" value="1"/>
</dbReference>
<dbReference type="GO" id="GO:0005737">
    <property type="term" value="C:cytoplasm"/>
    <property type="evidence" value="ECO:0007669"/>
    <property type="project" value="UniProtKB-SubCell"/>
</dbReference>
<evidence type="ECO:0000313" key="9">
    <source>
        <dbReference type="EMBL" id="KAK3295644.1"/>
    </source>
</evidence>
<dbReference type="Gene3D" id="3.90.105.20">
    <property type="match status" value="1"/>
</dbReference>
<feature type="compositionally biased region" description="Acidic residues" evidence="7">
    <location>
        <begin position="253"/>
        <end position="268"/>
    </location>
</feature>
<evidence type="ECO:0000313" key="10">
    <source>
        <dbReference type="Proteomes" id="UP001278766"/>
    </source>
</evidence>
<dbReference type="GO" id="GO:0030687">
    <property type="term" value="C:preribosome, large subunit precursor"/>
    <property type="evidence" value="ECO:0007669"/>
    <property type="project" value="TreeGrafter"/>
</dbReference>
<reference evidence="9" key="2">
    <citation type="submission" date="2023-06" db="EMBL/GenBank/DDBJ databases">
        <authorList>
            <consortium name="Lawrence Berkeley National Laboratory"/>
            <person name="Haridas S."/>
            <person name="Hensen N."/>
            <person name="Bonometti L."/>
            <person name="Westerberg I."/>
            <person name="Brannstrom I.O."/>
            <person name="Guillou S."/>
            <person name="Cros-Aarteil S."/>
            <person name="Calhoun S."/>
            <person name="Kuo A."/>
            <person name="Mondo S."/>
            <person name="Pangilinan J."/>
            <person name="Riley R."/>
            <person name="Labutti K."/>
            <person name="Andreopoulos B."/>
            <person name="Lipzen A."/>
            <person name="Chen C."/>
            <person name="Yanf M."/>
            <person name="Daum C."/>
            <person name="Ng V."/>
            <person name="Clum A."/>
            <person name="Steindorff A."/>
            <person name="Ohm R."/>
            <person name="Martin F."/>
            <person name="Silar P."/>
            <person name="Natvig D."/>
            <person name="Lalanne C."/>
            <person name="Gautier V."/>
            <person name="Ament-Velasquez S.L."/>
            <person name="Kruys A."/>
            <person name="Hutchinson M.I."/>
            <person name="Powell A.J."/>
            <person name="Barry K."/>
            <person name="Miller A.N."/>
            <person name="Grigoriev I.V."/>
            <person name="Debuchy R."/>
            <person name="Gladieux P."/>
            <person name="Thoren M.H."/>
            <person name="Johannesson H."/>
        </authorList>
    </citation>
    <scope>NUCLEOTIDE SEQUENCE</scope>
    <source>
        <strain evidence="9">CBS 168.71</strain>
    </source>
</reference>
<dbReference type="InterPro" id="IPR040637">
    <property type="entry name" value="Ribosomal_uL10-like_insert"/>
</dbReference>
<dbReference type="Pfam" id="PF17777">
    <property type="entry name" value="RL10P_insert"/>
    <property type="match status" value="1"/>
</dbReference>